<evidence type="ECO:0000259" key="6">
    <source>
        <dbReference type="Pfam" id="PF13462"/>
    </source>
</evidence>
<keyword evidence="3" id="KW-0560">Oxidoreductase</keyword>
<accession>A0A347U8W9</accession>
<evidence type="ECO:0000313" key="8">
    <source>
        <dbReference type="EMBL" id="RXI29571.1"/>
    </source>
</evidence>
<feature type="domain" description="Thioredoxin-like fold" evidence="6">
    <location>
        <begin position="47"/>
        <end position="210"/>
    </location>
</feature>
<keyword evidence="4" id="KW-1015">Disulfide bond</keyword>
<sequence>MQNKKLVLMSLVSLFLIFLGSAYIYKNNQSEKFENMLKTQSSIFQREHSFVIGNSNAKVQLVEFFDPACETCAQFHPYVKEIMKQNEGKIKLVLRYAPFHKNSNYAVMMLEAAREQGLFMEALELMFETQEYWVVHHEVNLKVLREILKTIKNIDMGKIEQYMNSEKVNQIIKQDLEDAKKLEANKTPSYFVNGKPLQEFGLENLKRLINSEL</sequence>
<dbReference type="AlphaFoldDB" id="A0A347U8W9"/>
<dbReference type="Gene3D" id="3.40.30.10">
    <property type="entry name" value="Glutaredoxin"/>
    <property type="match status" value="1"/>
</dbReference>
<evidence type="ECO:0000313" key="9">
    <source>
        <dbReference type="Proteomes" id="UP000262582"/>
    </source>
</evidence>
<dbReference type="EMBL" id="CP032097">
    <property type="protein sequence ID" value="AXX95297.1"/>
    <property type="molecule type" value="Genomic_DNA"/>
</dbReference>
<evidence type="ECO:0000256" key="2">
    <source>
        <dbReference type="ARBA" id="ARBA00022729"/>
    </source>
</evidence>
<dbReference type="OrthoDB" id="9784686at2"/>
<keyword evidence="5" id="KW-0676">Redox-active center</keyword>
<organism evidence="8 10">
    <name type="scientific">Arcobacter ellisii</name>
    <dbReference type="NCBI Taxonomy" id="913109"/>
    <lineage>
        <taxon>Bacteria</taxon>
        <taxon>Pseudomonadati</taxon>
        <taxon>Campylobacterota</taxon>
        <taxon>Epsilonproteobacteria</taxon>
        <taxon>Campylobacterales</taxon>
        <taxon>Arcobacteraceae</taxon>
        <taxon>Arcobacter</taxon>
    </lineage>
</organism>
<proteinExistence type="inferred from homology"/>
<dbReference type="InterPro" id="IPR036249">
    <property type="entry name" value="Thioredoxin-like_sf"/>
</dbReference>
<dbReference type="GO" id="GO:0016491">
    <property type="term" value="F:oxidoreductase activity"/>
    <property type="evidence" value="ECO:0007669"/>
    <property type="project" value="UniProtKB-KW"/>
</dbReference>
<evidence type="ECO:0000256" key="5">
    <source>
        <dbReference type="ARBA" id="ARBA00023284"/>
    </source>
</evidence>
<keyword evidence="2" id="KW-0732">Signal</keyword>
<evidence type="ECO:0000313" key="7">
    <source>
        <dbReference type="EMBL" id="AXX95297.1"/>
    </source>
</evidence>
<dbReference type="InterPro" id="IPR012336">
    <property type="entry name" value="Thioredoxin-like_fold"/>
</dbReference>
<dbReference type="SUPFAM" id="SSF52833">
    <property type="entry name" value="Thioredoxin-like"/>
    <property type="match status" value="1"/>
</dbReference>
<evidence type="ECO:0000313" key="10">
    <source>
        <dbReference type="Proteomes" id="UP000290588"/>
    </source>
</evidence>
<dbReference type="PANTHER" id="PTHR13887:SF14">
    <property type="entry name" value="DISULFIDE BOND FORMATION PROTEIN D"/>
    <property type="match status" value="1"/>
</dbReference>
<reference evidence="7 9" key="2">
    <citation type="submission" date="2018-08" db="EMBL/GenBank/DDBJ databases">
        <title>Complete genome of the Arcobacter ellisii type strain LMG 26155.</title>
        <authorList>
            <person name="Miller W.G."/>
            <person name="Yee E."/>
            <person name="Bono J.L."/>
        </authorList>
    </citation>
    <scope>NUCLEOTIDE SEQUENCE [LARGE SCALE GENOMIC DNA]</scope>
    <source>
        <strain evidence="7 9">LMG 26155</strain>
    </source>
</reference>
<gene>
    <name evidence="7" type="ORF">AELL_1643</name>
    <name evidence="8" type="ORF">CP962_10925</name>
</gene>
<dbReference type="Proteomes" id="UP000262582">
    <property type="component" value="Chromosome"/>
</dbReference>
<evidence type="ECO:0000256" key="3">
    <source>
        <dbReference type="ARBA" id="ARBA00023002"/>
    </source>
</evidence>
<dbReference type="PANTHER" id="PTHR13887">
    <property type="entry name" value="GLUTATHIONE S-TRANSFERASE KAPPA"/>
    <property type="match status" value="1"/>
</dbReference>
<comment type="similarity">
    <text evidence="1">Belongs to the thioredoxin family. DsbA subfamily.</text>
</comment>
<keyword evidence="9" id="KW-1185">Reference proteome</keyword>
<dbReference type="Proteomes" id="UP000290588">
    <property type="component" value="Unassembled WGS sequence"/>
</dbReference>
<evidence type="ECO:0000256" key="4">
    <source>
        <dbReference type="ARBA" id="ARBA00023157"/>
    </source>
</evidence>
<evidence type="ECO:0000256" key="1">
    <source>
        <dbReference type="ARBA" id="ARBA00005791"/>
    </source>
</evidence>
<dbReference type="KEGG" id="aell:AELL_1643"/>
<protein>
    <submittedName>
        <fullName evidence="8">Disulfide bond formation protein DsbA</fullName>
    </submittedName>
    <submittedName>
        <fullName evidence="7">Protein disulfide oxidoreductase, DsbA/G family</fullName>
    </submittedName>
</protein>
<name>A0A347U8W9_9BACT</name>
<dbReference type="EMBL" id="NXIG01000011">
    <property type="protein sequence ID" value="RXI29571.1"/>
    <property type="molecule type" value="Genomic_DNA"/>
</dbReference>
<reference evidence="8 10" key="1">
    <citation type="submission" date="2017-09" db="EMBL/GenBank/DDBJ databases">
        <title>Genomics of the genus Arcobacter.</title>
        <authorList>
            <person name="Perez-Cataluna A."/>
            <person name="Figueras M.J."/>
            <person name="Salas-Masso N."/>
        </authorList>
    </citation>
    <scope>NUCLEOTIDE SEQUENCE [LARGE SCALE GENOMIC DNA]</scope>
    <source>
        <strain evidence="8 10">CECT 7837</strain>
    </source>
</reference>
<dbReference type="RefSeq" id="WP_118917475.1">
    <property type="nucleotide sequence ID" value="NZ_CP032097.1"/>
</dbReference>
<dbReference type="Pfam" id="PF13462">
    <property type="entry name" value="Thioredoxin_4"/>
    <property type="match status" value="1"/>
</dbReference>